<accession>A0AAN7UXU6</accession>
<feature type="region of interest" description="Disordered" evidence="2">
    <location>
        <begin position="1"/>
        <end position="21"/>
    </location>
</feature>
<dbReference type="EMBL" id="JAWHQM010000127">
    <property type="protein sequence ID" value="KAK5637528.1"/>
    <property type="molecule type" value="Genomic_DNA"/>
</dbReference>
<evidence type="ECO:0000313" key="4">
    <source>
        <dbReference type="Proteomes" id="UP001305414"/>
    </source>
</evidence>
<feature type="coiled-coil region" evidence="1">
    <location>
        <begin position="95"/>
        <end position="129"/>
    </location>
</feature>
<evidence type="ECO:0000313" key="3">
    <source>
        <dbReference type="EMBL" id="KAK5637528.1"/>
    </source>
</evidence>
<comment type="caution">
    <text evidence="3">The sequence shown here is derived from an EMBL/GenBank/DDBJ whole genome shotgun (WGS) entry which is preliminary data.</text>
</comment>
<evidence type="ECO:0000256" key="2">
    <source>
        <dbReference type="SAM" id="MobiDB-lite"/>
    </source>
</evidence>
<protein>
    <submittedName>
        <fullName evidence="3">Uncharacterized protein</fullName>
    </submittedName>
</protein>
<sequence>MEKGRRELSAELHSKTGEANKLKEERKTLIDQLESKSLLLRTKEQDYEQLSSEMTQINENLKEKSTEHEKFVKEKILDDDLKRKTDLNQELQGSKDELVKGKRALQDDLEKMSDKYQQLETSRNELITSKIELQTRNKDLEG</sequence>
<organism evidence="3 4">
    <name type="scientific">Xylaria bambusicola</name>
    <dbReference type="NCBI Taxonomy" id="326684"/>
    <lineage>
        <taxon>Eukaryota</taxon>
        <taxon>Fungi</taxon>
        <taxon>Dikarya</taxon>
        <taxon>Ascomycota</taxon>
        <taxon>Pezizomycotina</taxon>
        <taxon>Sordariomycetes</taxon>
        <taxon>Xylariomycetidae</taxon>
        <taxon>Xylariales</taxon>
        <taxon>Xylariaceae</taxon>
        <taxon>Xylaria</taxon>
    </lineage>
</organism>
<dbReference type="Proteomes" id="UP001305414">
    <property type="component" value="Unassembled WGS sequence"/>
</dbReference>
<dbReference type="AlphaFoldDB" id="A0AAN7UXU6"/>
<evidence type="ECO:0000256" key="1">
    <source>
        <dbReference type="SAM" id="Coils"/>
    </source>
</evidence>
<keyword evidence="4" id="KW-1185">Reference proteome</keyword>
<keyword evidence="1" id="KW-0175">Coiled coil</keyword>
<name>A0AAN7UXU6_9PEZI</name>
<reference evidence="3 4" key="1">
    <citation type="submission" date="2023-10" db="EMBL/GenBank/DDBJ databases">
        <title>Draft genome sequence of Xylaria bambusicola isolate GMP-LS, the root and basal stem rot pathogen of sugarcane in Indonesia.</title>
        <authorList>
            <person name="Selvaraj P."/>
            <person name="Muralishankar V."/>
            <person name="Muruganantham S."/>
            <person name="Sp S."/>
            <person name="Haryani S."/>
            <person name="Lau K.J.X."/>
            <person name="Naqvi N.I."/>
        </authorList>
    </citation>
    <scope>NUCLEOTIDE SEQUENCE [LARGE SCALE GENOMIC DNA]</scope>
    <source>
        <strain evidence="3">GMP-LS</strain>
    </source>
</reference>
<gene>
    <name evidence="3" type="ORF">RRF57_013243</name>
</gene>
<proteinExistence type="predicted"/>